<dbReference type="Proteomes" id="UP000319010">
    <property type="component" value="Unassembled WGS sequence"/>
</dbReference>
<gene>
    <name evidence="1" type="ORF">FK256_08630</name>
</gene>
<sequence length="113" mass="12488">MRSEQPAGEAERCPAWCAVNHDVASDELDGVVHESAHLPVAGVVPQREHDADDVPVRQAATAELYLVRYQYAGEADEWLYLGDGHHGLDVSPETAQRLKRAIGRVMDSEVERN</sequence>
<evidence type="ECO:0000313" key="1">
    <source>
        <dbReference type="EMBL" id="TQD42697.1"/>
    </source>
</evidence>
<dbReference type="AlphaFoldDB" id="A0A508A093"/>
<organism evidence="1 2">
    <name type="scientific">Actinomyces johnsonii</name>
    <dbReference type="NCBI Taxonomy" id="544581"/>
    <lineage>
        <taxon>Bacteria</taxon>
        <taxon>Bacillati</taxon>
        <taxon>Actinomycetota</taxon>
        <taxon>Actinomycetes</taxon>
        <taxon>Actinomycetales</taxon>
        <taxon>Actinomycetaceae</taxon>
        <taxon>Actinomyces</taxon>
    </lineage>
</organism>
<dbReference type="RefSeq" id="WP_141424478.1">
    <property type="nucleotide sequence ID" value="NZ_JASPFB010000008.1"/>
</dbReference>
<accession>A0A508A093</accession>
<protein>
    <submittedName>
        <fullName evidence="1">Uncharacterized protein</fullName>
    </submittedName>
</protein>
<evidence type="ECO:0000313" key="2">
    <source>
        <dbReference type="Proteomes" id="UP000319010"/>
    </source>
</evidence>
<proteinExistence type="predicted"/>
<name>A0A508A093_9ACTO</name>
<reference evidence="1 2" key="1">
    <citation type="submission" date="2019-06" db="EMBL/GenBank/DDBJ databases">
        <title>Draft genome sequence of Actinomyces johnsonii CCUG 34287T.</title>
        <authorList>
            <person name="Salva-Serra F."/>
            <person name="Cardew S."/>
            <person name="Moore E."/>
        </authorList>
    </citation>
    <scope>NUCLEOTIDE SEQUENCE [LARGE SCALE GENOMIC DNA]</scope>
    <source>
        <strain evidence="1 2">CCUG 34287</strain>
    </source>
</reference>
<comment type="caution">
    <text evidence="1">The sequence shown here is derived from an EMBL/GenBank/DDBJ whole genome shotgun (WGS) entry which is preliminary data.</text>
</comment>
<dbReference type="EMBL" id="VICB01000013">
    <property type="protein sequence ID" value="TQD42697.1"/>
    <property type="molecule type" value="Genomic_DNA"/>
</dbReference>